<dbReference type="AlphaFoldDB" id="A0A5M8QU65"/>
<gene>
    <name evidence="1" type="ORF">FEM33_15540</name>
</gene>
<organism evidence="1 2">
    <name type="scientific">Dyadobacter flavalbus</name>
    <dbReference type="NCBI Taxonomy" id="2579942"/>
    <lineage>
        <taxon>Bacteria</taxon>
        <taxon>Pseudomonadati</taxon>
        <taxon>Bacteroidota</taxon>
        <taxon>Cytophagia</taxon>
        <taxon>Cytophagales</taxon>
        <taxon>Spirosomataceae</taxon>
        <taxon>Dyadobacter</taxon>
    </lineage>
</organism>
<dbReference type="EMBL" id="VBSN01000044">
    <property type="protein sequence ID" value="KAA6438831.1"/>
    <property type="molecule type" value="Genomic_DNA"/>
</dbReference>
<comment type="caution">
    <text evidence="1">The sequence shown here is derived from an EMBL/GenBank/DDBJ whole genome shotgun (WGS) entry which is preliminary data.</text>
</comment>
<evidence type="ECO:0000313" key="1">
    <source>
        <dbReference type="EMBL" id="KAA6438831.1"/>
    </source>
</evidence>
<accession>A0A5M8QU65</accession>
<keyword evidence="2" id="KW-1185">Reference proteome</keyword>
<sequence length="152" mass="16904">MSTHIVAIDPDLNASGVAAWNNKTQKWTFAKSVSIENLLTELKDLDPAETTVFIEAGWKIKKSNLRGGNYRTAQAKARNVGENHATGILIAKIIRGAGYNVVEFSPLRKGIFKKLSGSWSDLGRSYIENQSGLTHRMNDDVRDAIYSVLHFR</sequence>
<proteinExistence type="predicted"/>
<dbReference type="Proteomes" id="UP000323994">
    <property type="component" value="Unassembled WGS sequence"/>
</dbReference>
<evidence type="ECO:0000313" key="2">
    <source>
        <dbReference type="Proteomes" id="UP000323994"/>
    </source>
</evidence>
<reference evidence="1 2" key="1">
    <citation type="submission" date="2019-05" db="EMBL/GenBank/DDBJ databases">
        <authorList>
            <person name="Qu J.-H."/>
        </authorList>
    </citation>
    <scope>NUCLEOTIDE SEQUENCE [LARGE SCALE GENOMIC DNA]</scope>
    <source>
        <strain evidence="1 2">NS28</strain>
    </source>
</reference>
<protein>
    <submittedName>
        <fullName evidence="1">Uncharacterized protein</fullName>
    </submittedName>
</protein>
<name>A0A5M8QU65_9BACT</name>
<dbReference type="OrthoDB" id="962841at2"/>
<dbReference type="RefSeq" id="WP_139012943.1">
    <property type="nucleotide sequence ID" value="NZ_VBSN01000044.1"/>
</dbReference>